<dbReference type="AlphaFoldDB" id="A0A2S7MW24"/>
<name>A0A2S7MW24_9BACI</name>
<evidence type="ECO:0000313" key="1">
    <source>
        <dbReference type="EMBL" id="PQD93955.1"/>
    </source>
</evidence>
<gene>
    <name evidence="1" type="ORF">CYL18_17005</name>
</gene>
<accession>A0A2S7MW24</accession>
<protein>
    <submittedName>
        <fullName evidence="1">DUF2757 domain-containing protein</fullName>
    </submittedName>
</protein>
<dbReference type="Pfam" id="PF10955">
    <property type="entry name" value="Fin"/>
    <property type="match status" value="1"/>
</dbReference>
<organism evidence="1 2">
    <name type="scientific">Pradoshia eiseniae</name>
    <dbReference type="NCBI Taxonomy" id="2064768"/>
    <lineage>
        <taxon>Bacteria</taxon>
        <taxon>Bacillati</taxon>
        <taxon>Bacillota</taxon>
        <taxon>Bacilli</taxon>
        <taxon>Bacillales</taxon>
        <taxon>Bacillaceae</taxon>
        <taxon>Pradoshia</taxon>
    </lineage>
</organism>
<dbReference type="OrthoDB" id="2084556at2"/>
<dbReference type="GO" id="GO:0010468">
    <property type="term" value="P:regulation of gene expression"/>
    <property type="evidence" value="ECO:0007669"/>
    <property type="project" value="InterPro"/>
</dbReference>
<proteinExistence type="predicted"/>
<reference evidence="1 2" key="1">
    <citation type="submission" date="2017-12" db="EMBL/GenBank/DDBJ databases">
        <title>Taxonomic description and draft genome of Pradoshia cofamensis Gen. nov., sp. nov., a thermotolerant bacillale isolated from anterior gut of earthworm Eisenia fetida.</title>
        <authorList>
            <person name="Saha T."/>
            <person name="Chakraborty R."/>
        </authorList>
    </citation>
    <scope>NUCLEOTIDE SEQUENCE [LARGE SCALE GENOMIC DNA]</scope>
    <source>
        <strain evidence="1 2">EAG3</strain>
    </source>
</reference>
<comment type="caution">
    <text evidence="1">The sequence shown here is derived from an EMBL/GenBank/DDBJ whole genome shotgun (WGS) entry which is preliminary data.</text>
</comment>
<dbReference type="RefSeq" id="WP_104850693.1">
    <property type="nucleotide sequence ID" value="NZ_PKOZ01000017.1"/>
</dbReference>
<keyword evidence="2" id="KW-1185">Reference proteome</keyword>
<dbReference type="InterPro" id="IPR020115">
    <property type="entry name" value="Fin"/>
</dbReference>
<dbReference type="Proteomes" id="UP000239663">
    <property type="component" value="Unassembled WGS sequence"/>
</dbReference>
<dbReference type="EMBL" id="PKOZ01000017">
    <property type="protein sequence ID" value="PQD93955.1"/>
    <property type="molecule type" value="Genomic_DNA"/>
</dbReference>
<evidence type="ECO:0000313" key="2">
    <source>
        <dbReference type="Proteomes" id="UP000239663"/>
    </source>
</evidence>
<sequence length="76" mass="9040">MALHYYCRHCGHVLGNLEERHKEQYQSVLELLTAEEREEIICYDDNGVIQIRSICESCQEALEQQPDYHLLDYLIQ</sequence>